<keyword evidence="2" id="KW-1185">Reference proteome</keyword>
<dbReference type="RefSeq" id="WP_265218853.1">
    <property type="nucleotide sequence ID" value="NZ_JAPEUL010000007.1"/>
</dbReference>
<reference evidence="1" key="1">
    <citation type="submission" date="2022-11" db="EMBL/GenBank/DDBJ databases">
        <title>Marinomonas sp. nov., isolated from marine algae.</title>
        <authorList>
            <person name="Choi D.G."/>
            <person name="Kim J.M."/>
            <person name="Lee J.K."/>
            <person name="Baek J.H."/>
            <person name="Jeon C.O."/>
        </authorList>
    </citation>
    <scope>NUCLEOTIDE SEQUENCE</scope>
    <source>
        <strain evidence="1">KJ51-3</strain>
    </source>
</reference>
<evidence type="ECO:0008006" key="3">
    <source>
        <dbReference type="Google" id="ProtNLM"/>
    </source>
</evidence>
<dbReference type="Proteomes" id="UP001431181">
    <property type="component" value="Unassembled WGS sequence"/>
</dbReference>
<evidence type="ECO:0000313" key="2">
    <source>
        <dbReference type="Proteomes" id="UP001431181"/>
    </source>
</evidence>
<sequence>MSLNLSQLREYVVVPALQQLGMYSLAAEQLVLGTIAQESHGSYLKQLGKGPALGLIQMEPATHKDLWLNFIKYKRPIRHALLMMTSDSVDESYDVNGWPDHVALIWNLRYAIAMCRVHYYRRPEKLPEANDIKALGAYWKDHYNTIHGAGTVHEFVNNFPFELYGIDKEQYV</sequence>
<protein>
    <recommendedName>
        <fullName evidence="3">Transglycosylase SLT domain-containing protein</fullName>
    </recommendedName>
</protein>
<organism evidence="1 2">
    <name type="scientific">Marinomonas rhodophyticola</name>
    <dbReference type="NCBI Taxonomy" id="2992803"/>
    <lineage>
        <taxon>Bacteria</taxon>
        <taxon>Pseudomonadati</taxon>
        <taxon>Pseudomonadota</taxon>
        <taxon>Gammaproteobacteria</taxon>
        <taxon>Oceanospirillales</taxon>
        <taxon>Oceanospirillaceae</taxon>
        <taxon>Marinomonas</taxon>
    </lineage>
</organism>
<comment type="caution">
    <text evidence="1">The sequence shown here is derived from an EMBL/GenBank/DDBJ whole genome shotgun (WGS) entry which is preliminary data.</text>
</comment>
<dbReference type="EMBL" id="JAPEUL010000007">
    <property type="protein sequence ID" value="MCW4629639.1"/>
    <property type="molecule type" value="Genomic_DNA"/>
</dbReference>
<proteinExistence type="predicted"/>
<name>A0ABT3KGG2_9GAMM</name>
<gene>
    <name evidence="1" type="ORF">ONZ52_12000</name>
</gene>
<accession>A0ABT3KGG2</accession>
<evidence type="ECO:0000313" key="1">
    <source>
        <dbReference type="EMBL" id="MCW4629639.1"/>
    </source>
</evidence>